<dbReference type="Proteomes" id="UP001620626">
    <property type="component" value="Unassembled WGS sequence"/>
</dbReference>
<feature type="domain" description="DUF7083" evidence="1">
    <location>
        <begin position="36"/>
        <end position="104"/>
    </location>
</feature>
<dbReference type="InterPro" id="IPR055510">
    <property type="entry name" value="DUF7083"/>
</dbReference>
<proteinExistence type="predicted"/>
<comment type="caution">
    <text evidence="2">The sequence shown here is derived from an EMBL/GenBank/DDBJ whole genome shotgun (WGS) entry which is preliminary data.</text>
</comment>
<dbReference type="Pfam" id="PF23309">
    <property type="entry name" value="DUF7083"/>
    <property type="match status" value="1"/>
</dbReference>
<name>A0ABD2LKG5_9BILA</name>
<reference evidence="2 3" key="1">
    <citation type="submission" date="2024-10" db="EMBL/GenBank/DDBJ databases">
        <authorList>
            <person name="Kim D."/>
        </authorList>
    </citation>
    <scope>NUCLEOTIDE SEQUENCE [LARGE SCALE GENOMIC DNA]</scope>
    <source>
        <strain evidence="2">BH-2024</strain>
    </source>
</reference>
<gene>
    <name evidence="2" type="ORF">niasHT_012931</name>
</gene>
<evidence type="ECO:0000313" key="3">
    <source>
        <dbReference type="Proteomes" id="UP001620626"/>
    </source>
</evidence>
<keyword evidence="3" id="KW-1185">Reference proteome</keyword>
<evidence type="ECO:0000259" key="1">
    <source>
        <dbReference type="Pfam" id="PF23309"/>
    </source>
</evidence>
<evidence type="ECO:0000313" key="2">
    <source>
        <dbReference type="EMBL" id="KAL3115733.1"/>
    </source>
</evidence>
<organism evidence="2 3">
    <name type="scientific">Heterodera trifolii</name>
    <dbReference type="NCBI Taxonomy" id="157864"/>
    <lineage>
        <taxon>Eukaryota</taxon>
        <taxon>Metazoa</taxon>
        <taxon>Ecdysozoa</taxon>
        <taxon>Nematoda</taxon>
        <taxon>Chromadorea</taxon>
        <taxon>Rhabditida</taxon>
        <taxon>Tylenchina</taxon>
        <taxon>Tylenchomorpha</taxon>
        <taxon>Tylenchoidea</taxon>
        <taxon>Heteroderidae</taxon>
        <taxon>Heteroderinae</taxon>
        <taxon>Heterodera</taxon>
    </lineage>
</organism>
<dbReference type="AlphaFoldDB" id="A0ABD2LKG5"/>
<accession>A0ABD2LKG5</accession>
<dbReference type="EMBL" id="JBICBT010000364">
    <property type="protein sequence ID" value="KAL3115733.1"/>
    <property type="molecule type" value="Genomic_DNA"/>
</dbReference>
<protein>
    <recommendedName>
        <fullName evidence="1">DUF7083 domain-containing protein</fullName>
    </recommendedName>
</protein>
<sequence>MDAQQFQQLLNALQQMVTNAAPQNAAPANLSNANLASSIDARISAFHYNPDFSNTFECWLKRFGKLIKDDGSTLPEASKVRLFLGKLGEEEYSKYRDTISQPSRTKFCRDTFAVRPPLRVLQNSTATWTDVSSLIAQINSSCENADLSLTKEQLKCIILVIALSDEHHDLRQKALKMLEDAQKWRAPFRWSTHQLPQTPFAQGHGNGPTQEKQMPIHEMILQLAIDTANEWQANENLDEIIQENCVEKFEENLELTRGYSCNEKENLVQECEVYLGTVYLMRKNWHCDKLGKEFKENERTECQKWRKYLVILYEYLFGLYVEAKRPEIKKQLPSLMKPEFIYSEQWLTSLNAPIVDQIVDARIGHHISEAMANLHSFLQAILQVQAAEPGAERAAETGTAKVPPTGAGKLSARETAQIPEFRPFLPPRFWHGVPISSAFQSVFPRIFLLKCQQLSLELSEQLRLGQPKCHRRATVGAREGPIIPDLKN</sequence>